<organism evidence="2 3">
    <name type="scientific">Parasponia andersonii</name>
    <name type="common">Sponia andersonii</name>
    <dbReference type="NCBI Taxonomy" id="3476"/>
    <lineage>
        <taxon>Eukaryota</taxon>
        <taxon>Viridiplantae</taxon>
        <taxon>Streptophyta</taxon>
        <taxon>Embryophyta</taxon>
        <taxon>Tracheophyta</taxon>
        <taxon>Spermatophyta</taxon>
        <taxon>Magnoliopsida</taxon>
        <taxon>eudicotyledons</taxon>
        <taxon>Gunneridae</taxon>
        <taxon>Pentapetalae</taxon>
        <taxon>rosids</taxon>
        <taxon>fabids</taxon>
        <taxon>Rosales</taxon>
        <taxon>Cannabaceae</taxon>
        <taxon>Parasponia</taxon>
    </lineage>
</organism>
<dbReference type="EMBL" id="JXTB01000642">
    <property type="protein sequence ID" value="PON34796.1"/>
    <property type="molecule type" value="Genomic_DNA"/>
</dbReference>
<keyword evidence="3" id="KW-1185">Reference proteome</keyword>
<feature type="transmembrane region" description="Helical" evidence="1">
    <location>
        <begin position="72"/>
        <end position="95"/>
    </location>
</feature>
<sequence>MPDNDDLSHCSVIGRSDAYASDSTMDHLTSTMIDDQLKSERSFLIYGNGLGRVCHGGRKYVIQSSLFEGVELLVFIAYSSVVAALAFLPLPLYFAEGNFLLSRFLFTELSSLD</sequence>
<keyword evidence="1" id="KW-0812">Transmembrane</keyword>
<dbReference type="AlphaFoldDB" id="A0A2P5AE57"/>
<keyword evidence="1" id="KW-1133">Transmembrane helix</keyword>
<accession>A0A2P5AE57</accession>
<evidence type="ECO:0008006" key="4">
    <source>
        <dbReference type="Google" id="ProtNLM"/>
    </source>
</evidence>
<gene>
    <name evidence="2" type="ORF">PanWU01x14_341430</name>
</gene>
<dbReference type="OrthoDB" id="10489132at2759"/>
<evidence type="ECO:0000256" key="1">
    <source>
        <dbReference type="SAM" id="Phobius"/>
    </source>
</evidence>
<evidence type="ECO:0000313" key="3">
    <source>
        <dbReference type="Proteomes" id="UP000237105"/>
    </source>
</evidence>
<evidence type="ECO:0000313" key="2">
    <source>
        <dbReference type="EMBL" id="PON34796.1"/>
    </source>
</evidence>
<proteinExistence type="predicted"/>
<protein>
    <recommendedName>
        <fullName evidence="4">Transmembrane protein</fullName>
    </recommendedName>
</protein>
<comment type="caution">
    <text evidence="2">The sequence shown here is derived from an EMBL/GenBank/DDBJ whole genome shotgun (WGS) entry which is preliminary data.</text>
</comment>
<reference evidence="3" key="1">
    <citation type="submission" date="2016-06" db="EMBL/GenBank/DDBJ databases">
        <title>Parallel loss of symbiosis genes in relatives of nitrogen-fixing non-legume Parasponia.</title>
        <authorList>
            <person name="Van Velzen R."/>
            <person name="Holmer R."/>
            <person name="Bu F."/>
            <person name="Rutten L."/>
            <person name="Van Zeijl A."/>
            <person name="Liu W."/>
            <person name="Santuari L."/>
            <person name="Cao Q."/>
            <person name="Sharma T."/>
            <person name="Shen D."/>
            <person name="Roswanjaya Y."/>
            <person name="Wardhani T."/>
            <person name="Kalhor M.S."/>
            <person name="Jansen J."/>
            <person name="Van den Hoogen J."/>
            <person name="Gungor B."/>
            <person name="Hartog M."/>
            <person name="Hontelez J."/>
            <person name="Verver J."/>
            <person name="Yang W.-C."/>
            <person name="Schijlen E."/>
            <person name="Repin R."/>
            <person name="Schilthuizen M."/>
            <person name="Schranz E."/>
            <person name="Heidstra R."/>
            <person name="Miyata K."/>
            <person name="Fedorova E."/>
            <person name="Kohlen W."/>
            <person name="Bisseling T."/>
            <person name="Smit S."/>
            <person name="Geurts R."/>
        </authorList>
    </citation>
    <scope>NUCLEOTIDE SEQUENCE [LARGE SCALE GENOMIC DNA]</scope>
    <source>
        <strain evidence="3">cv. WU1-14</strain>
    </source>
</reference>
<name>A0A2P5AE57_PARAD</name>
<dbReference type="Proteomes" id="UP000237105">
    <property type="component" value="Unassembled WGS sequence"/>
</dbReference>
<keyword evidence="1" id="KW-0472">Membrane</keyword>